<reference evidence="2 3" key="1">
    <citation type="submission" date="2024-02" db="EMBL/GenBank/DDBJ databases">
        <title>High-quality chromosome-scale genome assembly of Pensacola bahiagrass (Paspalum notatum Flugge var. saurae).</title>
        <authorList>
            <person name="Vega J.M."/>
            <person name="Podio M."/>
            <person name="Orjuela J."/>
            <person name="Siena L.A."/>
            <person name="Pessino S.C."/>
            <person name="Combes M.C."/>
            <person name="Mariac C."/>
            <person name="Albertini E."/>
            <person name="Pupilli F."/>
            <person name="Ortiz J.P.A."/>
            <person name="Leblanc O."/>
        </authorList>
    </citation>
    <scope>NUCLEOTIDE SEQUENCE [LARGE SCALE GENOMIC DNA]</scope>
    <source>
        <strain evidence="2">R1</strain>
        <tissue evidence="2">Leaf</tissue>
    </source>
</reference>
<sequence length="288" mass="31811">MMTEASGACEIARLPKELLSAALALTTPRDVCRAAAVSRDFHKAAGSDAVWACFLPPPGDVPSMEEPSGGPAPRSKKEEFLLLSDGDHSLLLADGLTSSWLDRETCAKCYMIPARALHISWGDTPSYWRWIRLPYYRFEAAELVYVFWFEIRGKIPGKMLSQGSAYAAYIVFKTTDQSTGLGYPPLKASVISVAGWKSSCQVSLQSYDDSEYEDGAMPYTCSVPHGWRALCRDLVLPQERGDGWMELELGVFYKDGDDGEVGFSLLQTQAHVKRGLIVQGIEIRPANR</sequence>
<feature type="domain" description="F-box" evidence="1">
    <location>
        <begin position="8"/>
        <end position="54"/>
    </location>
</feature>
<dbReference type="SUPFAM" id="SSF81383">
    <property type="entry name" value="F-box domain"/>
    <property type="match status" value="1"/>
</dbReference>
<gene>
    <name evidence="2" type="ORF">U9M48_021534</name>
</gene>
<evidence type="ECO:0000313" key="3">
    <source>
        <dbReference type="Proteomes" id="UP001341281"/>
    </source>
</evidence>
<dbReference type="Pfam" id="PF12937">
    <property type="entry name" value="F-box-like"/>
    <property type="match status" value="1"/>
</dbReference>
<dbReference type="Proteomes" id="UP001341281">
    <property type="component" value="Chromosome 05"/>
</dbReference>
<dbReference type="PANTHER" id="PTHR32278">
    <property type="entry name" value="F-BOX DOMAIN-CONTAINING PROTEIN"/>
    <property type="match status" value="1"/>
</dbReference>
<proteinExistence type="predicted"/>
<dbReference type="InterPro" id="IPR036047">
    <property type="entry name" value="F-box-like_dom_sf"/>
</dbReference>
<evidence type="ECO:0000313" key="2">
    <source>
        <dbReference type="EMBL" id="WVZ73193.1"/>
    </source>
</evidence>
<dbReference type="Gene3D" id="1.20.1280.50">
    <property type="match status" value="1"/>
</dbReference>
<dbReference type="PROSITE" id="PS50181">
    <property type="entry name" value="FBOX"/>
    <property type="match status" value="1"/>
</dbReference>
<name>A0AAQ3TGI3_PASNO</name>
<dbReference type="InterPro" id="IPR025886">
    <property type="entry name" value="PP2-like"/>
</dbReference>
<dbReference type="InterPro" id="IPR001810">
    <property type="entry name" value="F-box_dom"/>
</dbReference>
<keyword evidence="3" id="KW-1185">Reference proteome</keyword>
<organism evidence="2 3">
    <name type="scientific">Paspalum notatum var. saurae</name>
    <dbReference type="NCBI Taxonomy" id="547442"/>
    <lineage>
        <taxon>Eukaryota</taxon>
        <taxon>Viridiplantae</taxon>
        <taxon>Streptophyta</taxon>
        <taxon>Embryophyta</taxon>
        <taxon>Tracheophyta</taxon>
        <taxon>Spermatophyta</taxon>
        <taxon>Magnoliopsida</taxon>
        <taxon>Liliopsida</taxon>
        <taxon>Poales</taxon>
        <taxon>Poaceae</taxon>
        <taxon>PACMAD clade</taxon>
        <taxon>Panicoideae</taxon>
        <taxon>Andropogonodae</taxon>
        <taxon>Paspaleae</taxon>
        <taxon>Paspalinae</taxon>
        <taxon>Paspalum</taxon>
    </lineage>
</organism>
<accession>A0AAQ3TGI3</accession>
<dbReference type="EMBL" id="CP144749">
    <property type="protein sequence ID" value="WVZ73193.1"/>
    <property type="molecule type" value="Genomic_DNA"/>
</dbReference>
<evidence type="ECO:0000259" key="1">
    <source>
        <dbReference type="PROSITE" id="PS50181"/>
    </source>
</evidence>
<protein>
    <recommendedName>
        <fullName evidence="1">F-box domain-containing protein</fullName>
    </recommendedName>
</protein>
<dbReference type="AlphaFoldDB" id="A0AAQ3TGI3"/>
<dbReference type="PANTHER" id="PTHR32278:SF139">
    <property type="entry name" value="F-BOX DOMAIN-CONTAINING PROTEIN"/>
    <property type="match status" value="1"/>
</dbReference>
<dbReference type="CDD" id="cd22162">
    <property type="entry name" value="F-box_AtSKIP3-like"/>
    <property type="match status" value="1"/>
</dbReference>
<dbReference type="Pfam" id="PF14299">
    <property type="entry name" value="PP2"/>
    <property type="match status" value="1"/>
</dbReference>